<proteinExistence type="predicted"/>
<evidence type="ECO:0000313" key="1">
    <source>
        <dbReference type="Ensembl" id="ENSLBEP00000015788.1"/>
    </source>
</evidence>
<reference evidence="1" key="1">
    <citation type="submission" date="2025-08" db="UniProtKB">
        <authorList>
            <consortium name="Ensembl"/>
        </authorList>
    </citation>
    <scope>IDENTIFICATION</scope>
</reference>
<dbReference type="InParanoid" id="A0A3Q3F8N4"/>
<protein>
    <submittedName>
        <fullName evidence="1">Uncharacterized protein</fullName>
    </submittedName>
</protein>
<organism evidence="1 2">
    <name type="scientific">Labrus bergylta</name>
    <name type="common">ballan wrasse</name>
    <dbReference type="NCBI Taxonomy" id="56723"/>
    <lineage>
        <taxon>Eukaryota</taxon>
        <taxon>Metazoa</taxon>
        <taxon>Chordata</taxon>
        <taxon>Craniata</taxon>
        <taxon>Vertebrata</taxon>
        <taxon>Euteleostomi</taxon>
        <taxon>Actinopterygii</taxon>
        <taxon>Neopterygii</taxon>
        <taxon>Teleostei</taxon>
        <taxon>Neoteleostei</taxon>
        <taxon>Acanthomorphata</taxon>
        <taxon>Eupercaria</taxon>
        <taxon>Labriformes</taxon>
        <taxon>Labridae</taxon>
        <taxon>Labrus</taxon>
    </lineage>
</organism>
<sequence>MFEIHSFTCFSSVQPSTSPTPQGVTTFKVCLLSVDSRRVGVIGLVLMIRSVNESWSLKNDKIQRKNRISEAKIKGLNLQRQFISVGHITCSLIQSTLRHFTSGLGNWRPGGHMRPPSTLNVALRSIFTYQLIGNMKKM</sequence>
<accession>A0A3Q3F8N4</accession>
<dbReference type="Proteomes" id="UP000261660">
    <property type="component" value="Unplaced"/>
</dbReference>
<keyword evidence="2" id="KW-1185">Reference proteome</keyword>
<evidence type="ECO:0000313" key="2">
    <source>
        <dbReference type="Proteomes" id="UP000261660"/>
    </source>
</evidence>
<reference evidence="1" key="2">
    <citation type="submission" date="2025-09" db="UniProtKB">
        <authorList>
            <consortium name="Ensembl"/>
        </authorList>
    </citation>
    <scope>IDENTIFICATION</scope>
</reference>
<dbReference type="AlphaFoldDB" id="A0A3Q3F8N4"/>
<dbReference type="Ensembl" id="ENSLBET00000016720.1">
    <property type="protein sequence ID" value="ENSLBEP00000015788.1"/>
    <property type="gene ID" value="ENSLBEG00000012248.1"/>
</dbReference>
<name>A0A3Q3F8N4_9LABR</name>